<dbReference type="AlphaFoldDB" id="A0AAD3SRF0"/>
<keyword evidence="3" id="KW-1185">Reference proteome</keyword>
<proteinExistence type="predicted"/>
<evidence type="ECO:0000313" key="2">
    <source>
        <dbReference type="EMBL" id="GMH15474.1"/>
    </source>
</evidence>
<dbReference type="EMBL" id="BSYO01000015">
    <property type="protein sequence ID" value="GMH15474.1"/>
    <property type="molecule type" value="Genomic_DNA"/>
</dbReference>
<sequence length="87" mass="9798">MVADELAVNRSAVYWRDATASFFSFEGFAMVVRNENRIEEQEEDEDEGGDEKYSGRNQGSFVGKRNGALEGTKAERIEWASHFTAAQ</sequence>
<comment type="caution">
    <text evidence="2">The sequence shown here is derived from an EMBL/GenBank/DDBJ whole genome shotgun (WGS) entry which is preliminary data.</text>
</comment>
<gene>
    <name evidence="2" type="ORF">Nepgr_017315</name>
</gene>
<accession>A0AAD3SRF0</accession>
<dbReference type="Proteomes" id="UP001279734">
    <property type="component" value="Unassembled WGS sequence"/>
</dbReference>
<reference evidence="2" key="1">
    <citation type="submission" date="2023-05" db="EMBL/GenBank/DDBJ databases">
        <title>Nepenthes gracilis genome sequencing.</title>
        <authorList>
            <person name="Fukushima K."/>
        </authorList>
    </citation>
    <scope>NUCLEOTIDE SEQUENCE</scope>
    <source>
        <strain evidence="2">SING2019-196</strain>
    </source>
</reference>
<evidence type="ECO:0000256" key="1">
    <source>
        <dbReference type="SAM" id="MobiDB-lite"/>
    </source>
</evidence>
<name>A0AAD3SRF0_NEPGR</name>
<protein>
    <submittedName>
        <fullName evidence="2">Uncharacterized protein</fullName>
    </submittedName>
</protein>
<organism evidence="2 3">
    <name type="scientific">Nepenthes gracilis</name>
    <name type="common">Slender pitcher plant</name>
    <dbReference type="NCBI Taxonomy" id="150966"/>
    <lineage>
        <taxon>Eukaryota</taxon>
        <taxon>Viridiplantae</taxon>
        <taxon>Streptophyta</taxon>
        <taxon>Embryophyta</taxon>
        <taxon>Tracheophyta</taxon>
        <taxon>Spermatophyta</taxon>
        <taxon>Magnoliopsida</taxon>
        <taxon>eudicotyledons</taxon>
        <taxon>Gunneridae</taxon>
        <taxon>Pentapetalae</taxon>
        <taxon>Caryophyllales</taxon>
        <taxon>Nepenthaceae</taxon>
        <taxon>Nepenthes</taxon>
    </lineage>
</organism>
<evidence type="ECO:0000313" key="3">
    <source>
        <dbReference type="Proteomes" id="UP001279734"/>
    </source>
</evidence>
<feature type="region of interest" description="Disordered" evidence="1">
    <location>
        <begin position="36"/>
        <end position="67"/>
    </location>
</feature>
<feature type="compositionally biased region" description="Acidic residues" evidence="1">
    <location>
        <begin position="40"/>
        <end position="49"/>
    </location>
</feature>